<dbReference type="SUPFAM" id="SSF51395">
    <property type="entry name" value="FMN-linked oxidoreductases"/>
    <property type="match status" value="1"/>
</dbReference>
<name>M5DTK5_9GAMM</name>
<dbReference type="Gene3D" id="3.20.20.70">
    <property type="entry name" value="Aldolase class I"/>
    <property type="match status" value="1"/>
</dbReference>
<dbReference type="KEGG" id="tol:TOL_2840"/>
<dbReference type="PANTHER" id="PTHR43656">
    <property type="entry name" value="BINDING OXIDOREDUCTASE, PUTATIVE (AFU_ORTHOLOGUE AFUA_2G08260)-RELATED"/>
    <property type="match status" value="1"/>
</dbReference>
<protein>
    <submittedName>
        <fullName evidence="4">FMN oxidoreductase</fullName>
    </submittedName>
</protein>
<dbReference type="InterPro" id="IPR013785">
    <property type="entry name" value="Aldolase_TIM"/>
</dbReference>
<dbReference type="AlphaFoldDB" id="M5DTK5"/>
<sequence>MSELAPSDCVLIEVVIIILYWDTKFQQTDSLTMIELSVTLMTIEVYHCFNFGVMSMSSPKLGDAFTLKNGTVIKNRFAKSALSETLGSVDLRVTEALPRLYQRWAEGGVGLSFTGNVMIDRNNIGEPNNVVVEDERDMPMLKRWAAAAKSQGGQIWMQLNHPGKQTPKGLSPDPVSPSAIPFRKEMQAFFATPRALREDEIQDIIQRFATSAKIAKDAGFDGVQIHGAHGYLVSQFLSPHHNQRTDQWGGSAENRMRFVVEVYKAMRAACGNDFNIGIKMNSADFQRGGFGEDDAVIVASRLAELGIDLIEVSGGTYESPAMAQGKDAGKGSSAEQPKASTIAREAYFLEFAETLRKAVDVPLMVTGGFRTSEGMSKALESGACDLVGLGRSLCVEPDLVNRILTGEDFTSVVRPIKTGVKMIDKMALMEVSWYERQLHRMGKGKAPRRQDQGFWSLLDVLAVMISRSILNRVQRLRA</sequence>
<dbReference type="PATRIC" id="fig|1298593.3.peg.2743"/>
<evidence type="ECO:0000313" key="5">
    <source>
        <dbReference type="Proteomes" id="UP000011866"/>
    </source>
</evidence>
<dbReference type="eggNOG" id="COG1902">
    <property type="taxonomic scope" value="Bacteria"/>
</dbReference>
<proteinExistence type="predicted"/>
<dbReference type="EMBL" id="HF680312">
    <property type="protein sequence ID" value="CCU73236.1"/>
    <property type="molecule type" value="Genomic_DNA"/>
</dbReference>
<keyword evidence="2" id="KW-0560">Oxidoreductase</keyword>
<reference evidence="4 5" key="1">
    <citation type="journal article" date="2013" name="Genome Announc.">
        <title>Genome Sequence of Thalassolituus oleivorans MIL-1 (DSM 14913T).</title>
        <authorList>
            <person name="Golyshin P.N."/>
            <person name="Werner J."/>
            <person name="Chernikova T.N."/>
            <person name="Tran H."/>
            <person name="Ferrer M."/>
            <person name="Yakimov M.M."/>
            <person name="Teeling H."/>
            <person name="Golyshina O.V."/>
        </authorList>
    </citation>
    <scope>NUCLEOTIDE SEQUENCE [LARGE SCALE GENOMIC DNA]</scope>
    <source>
        <strain evidence="4 5">MIL-1</strain>
    </source>
</reference>
<dbReference type="InterPro" id="IPR001155">
    <property type="entry name" value="OxRdtase_FMN_N"/>
</dbReference>
<organism evidence="4 5">
    <name type="scientific">Thalassolituus oleivorans MIL-1</name>
    <dbReference type="NCBI Taxonomy" id="1298593"/>
    <lineage>
        <taxon>Bacteria</taxon>
        <taxon>Pseudomonadati</taxon>
        <taxon>Pseudomonadota</taxon>
        <taxon>Gammaproteobacteria</taxon>
        <taxon>Oceanospirillales</taxon>
        <taxon>Oceanospirillaceae</taxon>
        <taxon>Thalassolituus</taxon>
    </lineage>
</organism>
<keyword evidence="5" id="KW-1185">Reference proteome</keyword>
<dbReference type="PANTHER" id="PTHR43656:SF2">
    <property type="entry name" value="BINDING OXIDOREDUCTASE, PUTATIVE (AFU_ORTHOLOGUE AFUA_2G08260)-RELATED"/>
    <property type="match status" value="1"/>
</dbReference>
<evidence type="ECO:0000259" key="3">
    <source>
        <dbReference type="Pfam" id="PF00724"/>
    </source>
</evidence>
<keyword evidence="1" id="KW-0285">Flavoprotein</keyword>
<dbReference type="HOGENOM" id="CLU_012153_6_2_6"/>
<evidence type="ECO:0000256" key="2">
    <source>
        <dbReference type="ARBA" id="ARBA00023002"/>
    </source>
</evidence>
<dbReference type="Pfam" id="PF00724">
    <property type="entry name" value="Oxidored_FMN"/>
    <property type="match status" value="1"/>
</dbReference>
<dbReference type="GO" id="GO:0010181">
    <property type="term" value="F:FMN binding"/>
    <property type="evidence" value="ECO:0007669"/>
    <property type="project" value="InterPro"/>
</dbReference>
<dbReference type="GO" id="GO:0016491">
    <property type="term" value="F:oxidoreductase activity"/>
    <property type="evidence" value="ECO:0007669"/>
    <property type="project" value="UniProtKB-KW"/>
</dbReference>
<dbReference type="Proteomes" id="UP000011866">
    <property type="component" value="Chromosome"/>
</dbReference>
<dbReference type="STRING" id="187493.CN03_04220"/>
<accession>M5DTK5</accession>
<feature type="domain" description="NADH:flavin oxidoreductase/NADH oxidase N-terminal" evidence="3">
    <location>
        <begin position="65"/>
        <end position="405"/>
    </location>
</feature>
<evidence type="ECO:0000313" key="4">
    <source>
        <dbReference type="EMBL" id="CCU73236.1"/>
    </source>
</evidence>
<evidence type="ECO:0000256" key="1">
    <source>
        <dbReference type="ARBA" id="ARBA00022630"/>
    </source>
</evidence>
<dbReference type="CDD" id="cd04733">
    <property type="entry name" value="OYE_like_2_FMN"/>
    <property type="match status" value="1"/>
</dbReference>
<dbReference type="InterPro" id="IPR051799">
    <property type="entry name" value="NADH_flavin_oxidoreductase"/>
</dbReference>
<gene>
    <name evidence="4" type="ORF">TOL_2840</name>
</gene>